<accession>A0A7I8WAL6</accession>
<evidence type="ECO:0000256" key="7">
    <source>
        <dbReference type="ARBA" id="ARBA00023136"/>
    </source>
</evidence>
<proteinExistence type="inferred from homology"/>
<organism evidence="9 10">
    <name type="scientific">Dimorphilus gyrociliatus</name>
    <dbReference type="NCBI Taxonomy" id="2664684"/>
    <lineage>
        <taxon>Eukaryota</taxon>
        <taxon>Metazoa</taxon>
        <taxon>Spiralia</taxon>
        <taxon>Lophotrochozoa</taxon>
        <taxon>Annelida</taxon>
        <taxon>Polychaeta</taxon>
        <taxon>Polychaeta incertae sedis</taxon>
        <taxon>Dinophilidae</taxon>
        <taxon>Dimorphilus</taxon>
    </lineage>
</organism>
<evidence type="ECO:0000256" key="1">
    <source>
        <dbReference type="ARBA" id="ARBA00004434"/>
    </source>
</evidence>
<protein>
    <recommendedName>
        <fullName evidence="8">MICOS complex subunit MIC13</fullName>
    </recommendedName>
</protein>
<dbReference type="GO" id="GO:0042407">
    <property type="term" value="P:cristae formation"/>
    <property type="evidence" value="ECO:0007669"/>
    <property type="project" value="TreeGrafter"/>
</dbReference>
<dbReference type="EMBL" id="CAJFCJ010000025">
    <property type="protein sequence ID" value="CAD5125178.1"/>
    <property type="molecule type" value="Genomic_DNA"/>
</dbReference>
<evidence type="ECO:0000256" key="5">
    <source>
        <dbReference type="ARBA" id="ARBA00022989"/>
    </source>
</evidence>
<comment type="similarity">
    <text evidence="2 8">Belongs to the MICOS complex subunit Mic13 family.</text>
</comment>
<dbReference type="PANTHER" id="PTHR31816">
    <property type="entry name" value="MICOS COMPLEX SUBUNIT MIC13"/>
    <property type="match status" value="1"/>
</dbReference>
<sequence length="109" mass="11753">MALTIARVGAKLAIGGGALYYTLDKGVWSTNTDASKLIDEVQNAVLEDTKAYIRTMPSPNETSEKLKGYWNSNVESGFRVVANAPEVVTAKTTEYSKKAVAEIAKSLKP</sequence>
<evidence type="ECO:0000256" key="3">
    <source>
        <dbReference type="ARBA" id="ARBA00022692"/>
    </source>
</evidence>
<evidence type="ECO:0000256" key="4">
    <source>
        <dbReference type="ARBA" id="ARBA00022792"/>
    </source>
</evidence>
<dbReference type="GO" id="GO:0061617">
    <property type="term" value="C:MICOS complex"/>
    <property type="evidence" value="ECO:0007669"/>
    <property type="project" value="UniProtKB-UniRule"/>
</dbReference>
<dbReference type="GO" id="GO:0044284">
    <property type="term" value="C:mitochondrial crista junction"/>
    <property type="evidence" value="ECO:0007669"/>
    <property type="project" value="TreeGrafter"/>
</dbReference>
<keyword evidence="7" id="KW-0472">Membrane</keyword>
<evidence type="ECO:0000313" key="9">
    <source>
        <dbReference type="EMBL" id="CAD5125178.1"/>
    </source>
</evidence>
<reference evidence="9 10" key="1">
    <citation type="submission" date="2020-08" db="EMBL/GenBank/DDBJ databases">
        <authorList>
            <person name="Hejnol A."/>
        </authorList>
    </citation>
    <scope>NUCLEOTIDE SEQUENCE [LARGE SCALE GENOMIC DNA]</scope>
</reference>
<keyword evidence="3" id="KW-0812">Transmembrane</keyword>
<evidence type="ECO:0000256" key="8">
    <source>
        <dbReference type="RuleBase" id="RU363009"/>
    </source>
</evidence>
<comment type="function">
    <text evidence="8">Component of the MICOS complex, a large protein complex of the mitochondrial inner membrane that plays crucial roles in the maintenance of crista junctions, inner membrane architecture, and formation of contact sites to the outer membrane.</text>
</comment>
<gene>
    <name evidence="9" type="ORF">DGYR_LOCUS12605</name>
</gene>
<name>A0A7I8WAL6_9ANNE</name>
<evidence type="ECO:0000313" key="10">
    <source>
        <dbReference type="Proteomes" id="UP000549394"/>
    </source>
</evidence>
<comment type="caution">
    <text evidence="9">The sequence shown here is derived from an EMBL/GenBank/DDBJ whole genome shotgun (WGS) entry which is preliminary data.</text>
</comment>
<dbReference type="PANTHER" id="PTHR31816:SF3">
    <property type="entry name" value="MICOS COMPLEX SUBUNIT MIC13"/>
    <property type="match status" value="1"/>
</dbReference>
<keyword evidence="6 8" id="KW-0496">Mitochondrion</keyword>
<keyword evidence="4 8" id="KW-0999">Mitochondrion inner membrane</keyword>
<dbReference type="InterPro" id="IPR026769">
    <property type="entry name" value="Mic13"/>
</dbReference>
<dbReference type="Proteomes" id="UP000549394">
    <property type="component" value="Unassembled WGS sequence"/>
</dbReference>
<comment type="subunit">
    <text evidence="8">Component of the mitochondrial contact site and cristae organizing system (MICOS) complex.</text>
</comment>
<dbReference type="Pfam" id="PF15884">
    <property type="entry name" value="QIL1"/>
    <property type="match status" value="1"/>
</dbReference>
<dbReference type="AlphaFoldDB" id="A0A7I8WAL6"/>
<keyword evidence="5" id="KW-1133">Transmembrane helix</keyword>
<evidence type="ECO:0000256" key="6">
    <source>
        <dbReference type="ARBA" id="ARBA00023128"/>
    </source>
</evidence>
<comment type="subcellular location">
    <subcellularLocation>
        <location evidence="1 8">Mitochondrion inner membrane</location>
        <topology evidence="1 8">Single-pass membrane protein</topology>
    </subcellularLocation>
</comment>
<evidence type="ECO:0000256" key="2">
    <source>
        <dbReference type="ARBA" id="ARBA00006771"/>
    </source>
</evidence>
<dbReference type="OrthoDB" id="5948578at2759"/>
<keyword evidence="10" id="KW-1185">Reference proteome</keyword>